<dbReference type="RefSeq" id="XP_013338960.1">
    <property type="nucleotide sequence ID" value="XM_013483506.1"/>
</dbReference>
<comment type="subcellular location">
    <subcellularLocation>
        <location evidence="1">Nucleus</location>
    </subcellularLocation>
</comment>
<keyword evidence="3" id="KW-0805">Transcription regulation</keyword>
<evidence type="ECO:0000313" key="10">
    <source>
        <dbReference type="Proteomes" id="UP000030641"/>
    </source>
</evidence>
<dbReference type="PROSITE" id="PS51294">
    <property type="entry name" value="HTH_MYB"/>
    <property type="match status" value="1"/>
</dbReference>
<dbReference type="GO" id="GO:0003700">
    <property type="term" value="F:DNA-binding transcription factor activity"/>
    <property type="evidence" value="ECO:0007669"/>
    <property type="project" value="InterPro"/>
</dbReference>
<dbReference type="InterPro" id="IPR009057">
    <property type="entry name" value="Homeodomain-like_sf"/>
</dbReference>
<evidence type="ECO:0000256" key="3">
    <source>
        <dbReference type="ARBA" id="ARBA00023015"/>
    </source>
</evidence>
<evidence type="ECO:0000259" key="7">
    <source>
        <dbReference type="PROSITE" id="PS50090"/>
    </source>
</evidence>
<keyword evidence="2" id="KW-0677">Repeat</keyword>
<dbReference type="SMART" id="SM00717">
    <property type="entry name" value="SANT"/>
    <property type="match status" value="2"/>
</dbReference>
<keyword evidence="6" id="KW-0539">Nucleus</keyword>
<dbReference type="InterPro" id="IPR044676">
    <property type="entry name" value="EOBI/EOBII-like_plant"/>
</dbReference>
<dbReference type="GeneID" id="25367832"/>
<feature type="domain" description="Myb-like" evidence="7">
    <location>
        <begin position="35"/>
        <end position="82"/>
    </location>
</feature>
<name>A0A074XY19_AURSE</name>
<dbReference type="EMBL" id="KL584790">
    <property type="protein sequence ID" value="KEQ90463.1"/>
    <property type="molecule type" value="Genomic_DNA"/>
</dbReference>
<evidence type="ECO:0000256" key="1">
    <source>
        <dbReference type="ARBA" id="ARBA00004123"/>
    </source>
</evidence>
<organism evidence="9 10">
    <name type="scientific">Aureobasidium subglaciale (strain EXF-2481)</name>
    <name type="common">Aureobasidium pullulans var. subglaciale</name>
    <dbReference type="NCBI Taxonomy" id="1043005"/>
    <lineage>
        <taxon>Eukaryota</taxon>
        <taxon>Fungi</taxon>
        <taxon>Dikarya</taxon>
        <taxon>Ascomycota</taxon>
        <taxon>Pezizomycotina</taxon>
        <taxon>Dothideomycetes</taxon>
        <taxon>Dothideomycetidae</taxon>
        <taxon>Dothideales</taxon>
        <taxon>Saccotheciaceae</taxon>
        <taxon>Aureobasidium</taxon>
    </lineage>
</organism>
<dbReference type="OMA" id="KEINNCA"/>
<dbReference type="AlphaFoldDB" id="A0A074XY19"/>
<evidence type="ECO:0000313" key="9">
    <source>
        <dbReference type="EMBL" id="KEQ90463.1"/>
    </source>
</evidence>
<evidence type="ECO:0000259" key="8">
    <source>
        <dbReference type="PROSITE" id="PS51294"/>
    </source>
</evidence>
<sequence>MVTCPSISIPAIPYLHIYLYQLNTTSQRPAMLCYRKGTWTEEEDSILLSIVNACGPCHWFRVSDMLGTRTAKQCAERYYQHLRPGLNHGPLTSYECFLIDKIILEKGKCWAYIAKQLVNRSENKIKNWWYSRRYKQYRERRGKELDVRYPPSDLESSDIARLVDVPSGQGVTKVSPSSMNFDTTVLEPRSVQRYDRQLSPKEFFLPQSTPRASQNRNISFRSIISTMDFQNAGNADRMSKVQAHMHALPTSAFSQLGSFTTLGPNHHTAQYTFPRYKLK</sequence>
<dbReference type="Pfam" id="PF00249">
    <property type="entry name" value="Myb_DNA-binding"/>
    <property type="match status" value="1"/>
</dbReference>
<evidence type="ECO:0000256" key="6">
    <source>
        <dbReference type="ARBA" id="ARBA00023242"/>
    </source>
</evidence>
<dbReference type="GO" id="GO:0005634">
    <property type="term" value="C:nucleus"/>
    <property type="evidence" value="ECO:0007669"/>
    <property type="project" value="UniProtKB-SubCell"/>
</dbReference>
<evidence type="ECO:0000256" key="4">
    <source>
        <dbReference type="ARBA" id="ARBA00023125"/>
    </source>
</evidence>
<dbReference type="PANTHER" id="PTHR45675">
    <property type="entry name" value="MYB TRANSCRIPTION FACTOR-RELATED-RELATED"/>
    <property type="match status" value="1"/>
</dbReference>
<dbReference type="CDD" id="cd00167">
    <property type="entry name" value="SANT"/>
    <property type="match status" value="1"/>
</dbReference>
<protein>
    <submittedName>
        <fullName evidence="9">Uncharacterized protein</fullName>
    </submittedName>
</protein>
<evidence type="ECO:0000256" key="5">
    <source>
        <dbReference type="ARBA" id="ARBA00023163"/>
    </source>
</evidence>
<dbReference type="PROSITE" id="PS50090">
    <property type="entry name" value="MYB_LIKE"/>
    <property type="match status" value="1"/>
</dbReference>
<dbReference type="HOGENOM" id="CLU_997436_0_0_1"/>
<keyword evidence="4" id="KW-0238">DNA-binding</keyword>
<keyword evidence="5" id="KW-0804">Transcription</keyword>
<dbReference type="STRING" id="1043005.A0A074XY19"/>
<dbReference type="SUPFAM" id="SSF46689">
    <property type="entry name" value="Homeodomain-like"/>
    <property type="match status" value="1"/>
</dbReference>
<proteinExistence type="predicted"/>
<keyword evidence="10" id="KW-1185">Reference proteome</keyword>
<dbReference type="Gene3D" id="1.10.10.60">
    <property type="entry name" value="Homeodomain-like"/>
    <property type="match status" value="2"/>
</dbReference>
<dbReference type="InParanoid" id="A0A074XY19"/>
<evidence type="ECO:0000256" key="2">
    <source>
        <dbReference type="ARBA" id="ARBA00022737"/>
    </source>
</evidence>
<accession>A0A074XY19</accession>
<dbReference type="OrthoDB" id="2143914at2759"/>
<dbReference type="InterPro" id="IPR017930">
    <property type="entry name" value="Myb_dom"/>
</dbReference>
<dbReference type="Proteomes" id="UP000030641">
    <property type="component" value="Unassembled WGS sequence"/>
</dbReference>
<feature type="domain" description="HTH myb-type" evidence="8">
    <location>
        <begin position="35"/>
        <end position="86"/>
    </location>
</feature>
<gene>
    <name evidence="9" type="ORF">AUEXF2481DRAFT_45022</name>
</gene>
<dbReference type="InterPro" id="IPR001005">
    <property type="entry name" value="SANT/Myb"/>
</dbReference>
<reference evidence="9 10" key="1">
    <citation type="journal article" date="2014" name="BMC Genomics">
        <title>Genome sequencing of four Aureobasidium pullulans varieties: biotechnological potential, stress tolerance, and description of new species.</title>
        <authorList>
            <person name="Gostin Ar C."/>
            <person name="Ohm R.A."/>
            <person name="Kogej T."/>
            <person name="Sonjak S."/>
            <person name="Turk M."/>
            <person name="Zajc J."/>
            <person name="Zalar P."/>
            <person name="Grube M."/>
            <person name="Sun H."/>
            <person name="Han J."/>
            <person name="Sharma A."/>
            <person name="Chiniquy J."/>
            <person name="Ngan C.Y."/>
            <person name="Lipzen A."/>
            <person name="Barry K."/>
            <person name="Grigoriev I.V."/>
            <person name="Gunde-Cimerman N."/>
        </authorList>
    </citation>
    <scope>NUCLEOTIDE SEQUENCE [LARGE SCALE GENOMIC DNA]</scope>
    <source>
        <strain evidence="9 10">EXF-2481</strain>
    </source>
</reference>
<dbReference type="GO" id="GO:0043565">
    <property type="term" value="F:sequence-specific DNA binding"/>
    <property type="evidence" value="ECO:0007669"/>
    <property type="project" value="InterPro"/>
</dbReference>